<dbReference type="Proteomes" id="UP000838763">
    <property type="component" value="Unassembled WGS sequence"/>
</dbReference>
<evidence type="ECO:0000313" key="2">
    <source>
        <dbReference type="EMBL" id="CAI4213374.1"/>
    </source>
</evidence>
<dbReference type="OrthoDB" id="5366332at2759"/>
<name>A0A9P1M887_9PEZI</name>
<gene>
    <name evidence="2" type="ORF">PPNO1_LOCUS3121</name>
</gene>
<reference evidence="2" key="1">
    <citation type="submission" date="2022-11" db="EMBL/GenBank/DDBJ databases">
        <authorList>
            <person name="Scott C."/>
            <person name="Bruce N."/>
        </authorList>
    </citation>
    <scope>NUCLEOTIDE SEQUENCE</scope>
</reference>
<protein>
    <submittedName>
        <fullName evidence="2">Uncharacterized protein</fullName>
    </submittedName>
</protein>
<keyword evidence="3" id="KW-1185">Reference proteome</keyword>
<feature type="compositionally biased region" description="Polar residues" evidence="1">
    <location>
        <begin position="20"/>
        <end position="38"/>
    </location>
</feature>
<evidence type="ECO:0000256" key="1">
    <source>
        <dbReference type="SAM" id="MobiDB-lite"/>
    </source>
</evidence>
<dbReference type="EMBL" id="CALLCH030000008">
    <property type="protein sequence ID" value="CAI4213374.1"/>
    <property type="molecule type" value="Genomic_DNA"/>
</dbReference>
<comment type="caution">
    <text evidence="2">The sequence shown here is derived from an EMBL/GenBank/DDBJ whole genome shotgun (WGS) entry which is preliminary data.</text>
</comment>
<accession>A0A9P1M887</accession>
<dbReference type="AlphaFoldDB" id="A0A9P1M887"/>
<evidence type="ECO:0000313" key="3">
    <source>
        <dbReference type="Proteomes" id="UP000838763"/>
    </source>
</evidence>
<feature type="compositionally biased region" description="Low complexity" evidence="1">
    <location>
        <begin position="39"/>
        <end position="58"/>
    </location>
</feature>
<organism evidence="2 3">
    <name type="scientific">Parascedosporium putredinis</name>
    <dbReference type="NCBI Taxonomy" id="1442378"/>
    <lineage>
        <taxon>Eukaryota</taxon>
        <taxon>Fungi</taxon>
        <taxon>Dikarya</taxon>
        <taxon>Ascomycota</taxon>
        <taxon>Pezizomycotina</taxon>
        <taxon>Sordariomycetes</taxon>
        <taxon>Hypocreomycetidae</taxon>
        <taxon>Microascales</taxon>
        <taxon>Microascaceae</taxon>
        <taxon>Parascedosporium</taxon>
    </lineage>
</organism>
<sequence length="186" mass="20383">MQRQDSGYESLVSAKATQARKLSSDSGVHALSSGSKPVSRSSTAGSSSRRFSTAASSSLYPTQSRAVPQATLFQFPEPDIAAPETETAVAARPPMPPPTTHYWTSDHTRRLEYAAIDAARRGVRGWVRRNLVPDCMAPKDGGHLDFDDDTGSVRRYRLELDDADMAHVAEKSGKRKWFSWARKTAA</sequence>
<feature type="region of interest" description="Disordered" evidence="1">
    <location>
        <begin position="1"/>
        <end position="63"/>
    </location>
</feature>
<proteinExistence type="predicted"/>